<evidence type="ECO:0000313" key="2">
    <source>
        <dbReference type="Proteomes" id="UP000271974"/>
    </source>
</evidence>
<keyword evidence="2" id="KW-1185">Reference proteome</keyword>
<name>A0A3S1HTT2_ELYCH</name>
<feature type="non-terminal residue" evidence="1">
    <location>
        <position position="1"/>
    </location>
</feature>
<feature type="non-terminal residue" evidence="1">
    <location>
        <position position="197"/>
    </location>
</feature>
<protein>
    <submittedName>
        <fullName evidence="1">Uncharacterized protein</fullName>
    </submittedName>
</protein>
<sequence>LISGLAHQVAALGEEIHPIPLGPQQTFCVYLPSTEQVASFLSEVRVWRYERHVHWRLRVVQVLTLLFYAVYQLNRLLRLFGQVSIILIYFCSRLNAAADVAEEVLNLGAQDDVLAHLDAGALGMHVAHDGLEQEALALVLEGVQRRVVVQGRLDGGAAPYLVKLFPVGKELLVDFHSRLVVLLHCLLHVLGQALLVI</sequence>
<organism evidence="1 2">
    <name type="scientific">Elysia chlorotica</name>
    <name type="common">Eastern emerald elysia</name>
    <name type="synonym">Sea slug</name>
    <dbReference type="NCBI Taxonomy" id="188477"/>
    <lineage>
        <taxon>Eukaryota</taxon>
        <taxon>Metazoa</taxon>
        <taxon>Spiralia</taxon>
        <taxon>Lophotrochozoa</taxon>
        <taxon>Mollusca</taxon>
        <taxon>Gastropoda</taxon>
        <taxon>Heterobranchia</taxon>
        <taxon>Euthyneura</taxon>
        <taxon>Panpulmonata</taxon>
        <taxon>Sacoglossa</taxon>
        <taxon>Placobranchoidea</taxon>
        <taxon>Plakobranchidae</taxon>
        <taxon>Elysia</taxon>
    </lineage>
</organism>
<proteinExistence type="predicted"/>
<dbReference type="AlphaFoldDB" id="A0A3S1HTT2"/>
<evidence type="ECO:0000313" key="1">
    <source>
        <dbReference type="EMBL" id="RUS86011.1"/>
    </source>
</evidence>
<dbReference type="Proteomes" id="UP000271974">
    <property type="component" value="Unassembled WGS sequence"/>
</dbReference>
<accession>A0A3S1HTT2</accession>
<gene>
    <name evidence="1" type="ORF">EGW08_006223</name>
</gene>
<dbReference type="EMBL" id="RQTK01000153">
    <property type="protein sequence ID" value="RUS86011.1"/>
    <property type="molecule type" value="Genomic_DNA"/>
</dbReference>
<reference evidence="1 2" key="1">
    <citation type="submission" date="2019-01" db="EMBL/GenBank/DDBJ databases">
        <title>A draft genome assembly of the solar-powered sea slug Elysia chlorotica.</title>
        <authorList>
            <person name="Cai H."/>
            <person name="Li Q."/>
            <person name="Fang X."/>
            <person name="Li J."/>
            <person name="Curtis N.E."/>
            <person name="Altenburger A."/>
            <person name="Shibata T."/>
            <person name="Feng M."/>
            <person name="Maeda T."/>
            <person name="Schwartz J.A."/>
            <person name="Shigenobu S."/>
            <person name="Lundholm N."/>
            <person name="Nishiyama T."/>
            <person name="Yang H."/>
            <person name="Hasebe M."/>
            <person name="Li S."/>
            <person name="Pierce S.K."/>
            <person name="Wang J."/>
        </authorList>
    </citation>
    <scope>NUCLEOTIDE SEQUENCE [LARGE SCALE GENOMIC DNA]</scope>
    <source>
        <strain evidence="1">EC2010</strain>
        <tissue evidence="1">Whole organism of an adult</tissue>
    </source>
</reference>
<comment type="caution">
    <text evidence="1">The sequence shown here is derived from an EMBL/GenBank/DDBJ whole genome shotgun (WGS) entry which is preliminary data.</text>
</comment>